<feature type="transmembrane region" description="Helical" evidence="1">
    <location>
        <begin position="21"/>
        <end position="42"/>
    </location>
</feature>
<dbReference type="InterPro" id="IPR052894">
    <property type="entry name" value="AsmA-related"/>
</dbReference>
<gene>
    <name evidence="2" type="ORF">IPK02_03275</name>
</gene>
<reference evidence="2 3" key="1">
    <citation type="submission" date="2020-10" db="EMBL/GenBank/DDBJ databases">
        <title>Connecting structure to function with the recovery of over 1000 high-quality activated sludge metagenome-assembled genomes encoding full-length rRNA genes using long-read sequencing.</title>
        <authorList>
            <person name="Singleton C.M."/>
            <person name="Petriglieri F."/>
            <person name="Kristensen J.M."/>
            <person name="Kirkegaard R.H."/>
            <person name="Michaelsen T.Y."/>
            <person name="Andersen M.H."/>
            <person name="Karst S.M."/>
            <person name="Dueholm M.S."/>
            <person name="Nielsen P.H."/>
            <person name="Albertsen M."/>
        </authorList>
    </citation>
    <scope>NUCLEOTIDE SEQUENCE [LARGE SCALE GENOMIC DNA]</scope>
    <source>
        <strain evidence="2">Fred_18-Q3-R57-64_BAT3C.720</strain>
    </source>
</reference>
<dbReference type="AlphaFoldDB" id="A0A935T866"/>
<comment type="caution">
    <text evidence="2">The sequence shown here is derived from an EMBL/GenBank/DDBJ whole genome shotgun (WGS) entry which is preliminary data.</text>
</comment>
<sequence>MTEKSAAAQATAFSTLKKYALRLALAVLVVGVLGFLVLPPLLKSILVDKLSETLHRPVSIENISINPYTLVLQVAGLAIQEKGGGEKVAGFDSVYLDLDSNSLFRGGPVVSEFKLVGPALKLVRLPDGRFNFSDLIDEFMARPPSNDPTPPFSVNNIQVTGGTLEFDDQALKEKHLVSDLNVTLPFVSSLPGSVDIFVEPGFSASIDGSPLVAQGRSKPFADSQESEMAFDFRDVQLGKYIDYVPIGLPIQVISAVLDSELRLVFHREEADRSTFSLSGKVVVRDVVVKDAAGAPLLSLKRLDLLLGAVEPLRRNFVIERLAVDSPEIHARVSRQGTINWIEFFRQKVAAGALPALAEVNAEPPPLAWSLGEARITGGALRWLDESHDTPFNATVDGIEASVRKLDSKGGTPAEFEAAWRLQAGQWIKTDAFSVKGGRIDLARRAVAIEEVAGRGGRLLIRRLADGSIDFVKPPTLRAVEAAQKGSASGAPWKLSVARYHNEDNELRFEDATVSPAVTHTIERMQLDAENLSNEPGNTAKISTRFQINRQGQVEAGGSVRFFPLDVDLKVAVKTLEVLPYQPYFTDRLNIDLTRGQVTLNGDVQLRQVGGGGFDPARLAGGFSGQVTLGNFDAVDKLNSADFLRWKSLHLGKVDLRLHPDSLSIGEVALTDFFARVILSREGKLNLLQIVRQPNAVPAAVEPKVAVATGDGTAVAPVVASSKSVLPVTVGKITLQGGDIRFKDNFVKPNYSANLKRIGGTISGLSSAADSVATIDLRGSYDNIAPLHVSGRVNPLSAKPYLDLQADIKGIEMTSLSPYSGKYAGYAIEKGKMSLFVKYKIENDQLTAENRVFLDQLTFGNPVDSPDATKLPVTLALALLKNRNGEIDINLPISGSLNDPEFSMGGLVVKVIVNLLVKAVTSPFALLGSVFGGGEELSNVDFDPGRAAITPPAQQRLESLAKALIDRPALRLDIEGRADAGNDPEGLKRARLERKLRALKREEPAEPEVESDSTGAGEISAKEYPVLLERVYRAEKFPKPRNLVGMVKGLPVEEMEKLILANSTVDEEDLRSLADRRAKKVLDWLVANEVPSDRLFLLPAKLVAADGKSDAAAGVRDSRVVLALK</sequence>
<accession>A0A935T866</accession>
<protein>
    <submittedName>
        <fullName evidence="2">DUF748 domain-containing protein</fullName>
    </submittedName>
</protein>
<organism evidence="2 3">
    <name type="scientific">Candidatus Accumulibacter affinis</name>
    <dbReference type="NCBI Taxonomy" id="2954384"/>
    <lineage>
        <taxon>Bacteria</taxon>
        <taxon>Pseudomonadati</taxon>
        <taxon>Pseudomonadota</taxon>
        <taxon>Betaproteobacteria</taxon>
        <taxon>Candidatus Accumulibacter</taxon>
    </lineage>
</organism>
<evidence type="ECO:0000313" key="3">
    <source>
        <dbReference type="Proteomes" id="UP000706151"/>
    </source>
</evidence>
<keyword evidence="1" id="KW-0472">Membrane</keyword>
<dbReference type="InterPro" id="IPR036737">
    <property type="entry name" value="OmpA-like_sf"/>
</dbReference>
<dbReference type="PANTHER" id="PTHR30441:SF8">
    <property type="entry name" value="DUF748 DOMAIN-CONTAINING PROTEIN"/>
    <property type="match status" value="1"/>
</dbReference>
<dbReference type="PANTHER" id="PTHR30441">
    <property type="entry name" value="DUF748 DOMAIN-CONTAINING PROTEIN"/>
    <property type="match status" value="1"/>
</dbReference>
<dbReference type="InterPro" id="IPR008023">
    <property type="entry name" value="DUF748"/>
</dbReference>
<dbReference type="Proteomes" id="UP000706151">
    <property type="component" value="Unassembled WGS sequence"/>
</dbReference>
<keyword evidence="1" id="KW-1133">Transmembrane helix</keyword>
<keyword evidence="1" id="KW-0812">Transmembrane</keyword>
<proteinExistence type="predicted"/>
<dbReference type="GO" id="GO:0005886">
    <property type="term" value="C:plasma membrane"/>
    <property type="evidence" value="ECO:0007669"/>
    <property type="project" value="TreeGrafter"/>
</dbReference>
<dbReference type="Gene3D" id="3.30.1330.60">
    <property type="entry name" value="OmpA-like domain"/>
    <property type="match status" value="1"/>
</dbReference>
<dbReference type="Pfam" id="PF05359">
    <property type="entry name" value="DUF748"/>
    <property type="match status" value="1"/>
</dbReference>
<evidence type="ECO:0000256" key="1">
    <source>
        <dbReference type="SAM" id="Phobius"/>
    </source>
</evidence>
<name>A0A935T866_9PROT</name>
<evidence type="ECO:0000313" key="2">
    <source>
        <dbReference type="EMBL" id="MBK7953064.1"/>
    </source>
</evidence>
<dbReference type="GO" id="GO:0090313">
    <property type="term" value="P:regulation of protein targeting to membrane"/>
    <property type="evidence" value="ECO:0007669"/>
    <property type="project" value="TreeGrafter"/>
</dbReference>
<dbReference type="EMBL" id="JADJOT010000002">
    <property type="protein sequence ID" value="MBK7953064.1"/>
    <property type="molecule type" value="Genomic_DNA"/>
</dbReference>